<dbReference type="Pfam" id="PF08327">
    <property type="entry name" value="AHSA1"/>
    <property type="match status" value="1"/>
</dbReference>
<keyword evidence="4" id="KW-1185">Reference proteome</keyword>
<sequence length="169" mass="18754">MTTREPTGYLSTGTVWPELIITRRLPHVIDAVWNHLTDPELLDTWYGTYEGDPASGEVLLRTKEAPDHPGQALIEHCEAPSALAVTLASPAGAWVLMVTLSSHGDATDLEFRQRLDGLEYSAADLGPGWEYYLDKLALALEGGDVDSLRWEDYHPGLCEHYSQEHPEGR</sequence>
<name>A0ABW1Q998_9CORY</name>
<comment type="caution">
    <text evidence="3">The sequence shown here is derived from an EMBL/GenBank/DDBJ whole genome shotgun (WGS) entry which is preliminary data.</text>
</comment>
<dbReference type="InterPro" id="IPR023393">
    <property type="entry name" value="START-like_dom_sf"/>
</dbReference>
<evidence type="ECO:0000313" key="3">
    <source>
        <dbReference type="EMBL" id="MFC6145942.1"/>
    </source>
</evidence>
<comment type="similarity">
    <text evidence="1">Belongs to the AHA1 family.</text>
</comment>
<accession>A0ABW1Q998</accession>
<evidence type="ECO:0000256" key="1">
    <source>
        <dbReference type="ARBA" id="ARBA00006817"/>
    </source>
</evidence>
<dbReference type="Gene3D" id="3.30.530.20">
    <property type="match status" value="1"/>
</dbReference>
<proteinExistence type="inferred from homology"/>
<dbReference type="RefSeq" id="WP_377000076.1">
    <property type="nucleotide sequence ID" value="NZ_JBHSQE010000002.1"/>
</dbReference>
<organism evidence="3 4">
    <name type="scientific">Corynebacterium nasicanis</name>
    <dbReference type="NCBI Taxonomy" id="1448267"/>
    <lineage>
        <taxon>Bacteria</taxon>
        <taxon>Bacillati</taxon>
        <taxon>Actinomycetota</taxon>
        <taxon>Actinomycetes</taxon>
        <taxon>Mycobacteriales</taxon>
        <taxon>Corynebacteriaceae</taxon>
        <taxon>Corynebacterium</taxon>
    </lineage>
</organism>
<feature type="domain" description="Activator of Hsp90 ATPase homologue 1/2-like C-terminal" evidence="2">
    <location>
        <begin position="29"/>
        <end position="141"/>
    </location>
</feature>
<reference evidence="4" key="1">
    <citation type="journal article" date="2019" name="Int. J. Syst. Evol. Microbiol.">
        <title>The Global Catalogue of Microorganisms (GCM) 10K type strain sequencing project: providing services to taxonomists for standard genome sequencing and annotation.</title>
        <authorList>
            <consortium name="The Broad Institute Genomics Platform"/>
            <consortium name="The Broad Institute Genome Sequencing Center for Infectious Disease"/>
            <person name="Wu L."/>
            <person name="Ma J."/>
        </authorList>
    </citation>
    <scope>NUCLEOTIDE SEQUENCE [LARGE SCALE GENOMIC DNA]</scope>
    <source>
        <strain evidence="4">CCUG 51943</strain>
    </source>
</reference>
<gene>
    <name evidence="3" type="ORF">ACFPUZ_03870</name>
</gene>
<dbReference type="Proteomes" id="UP001596244">
    <property type="component" value="Unassembled WGS sequence"/>
</dbReference>
<evidence type="ECO:0000313" key="4">
    <source>
        <dbReference type="Proteomes" id="UP001596244"/>
    </source>
</evidence>
<dbReference type="InterPro" id="IPR013538">
    <property type="entry name" value="ASHA1/2-like_C"/>
</dbReference>
<dbReference type="SUPFAM" id="SSF55961">
    <property type="entry name" value="Bet v1-like"/>
    <property type="match status" value="1"/>
</dbReference>
<evidence type="ECO:0000259" key="2">
    <source>
        <dbReference type="Pfam" id="PF08327"/>
    </source>
</evidence>
<protein>
    <submittedName>
        <fullName evidence="3">SRPBCC domain-containing protein</fullName>
    </submittedName>
</protein>
<dbReference type="EMBL" id="JBHSQE010000002">
    <property type="protein sequence ID" value="MFC6145942.1"/>
    <property type="molecule type" value="Genomic_DNA"/>
</dbReference>